<evidence type="ECO:0000259" key="1">
    <source>
        <dbReference type="Pfam" id="PF10021"/>
    </source>
</evidence>
<comment type="caution">
    <text evidence="2">The sequence shown here is derived from an EMBL/GenBank/DDBJ whole genome shotgun (WGS) entry which is preliminary data.</text>
</comment>
<protein>
    <recommendedName>
        <fullName evidence="1">Microbial-type PARG catalytic domain-containing protein</fullName>
    </recommendedName>
</protein>
<dbReference type="EMBL" id="JAACJK010000219">
    <property type="protein sequence ID" value="KAF5316877.1"/>
    <property type="molecule type" value="Genomic_DNA"/>
</dbReference>
<name>A0A8H5B5E9_9AGAR</name>
<dbReference type="InterPro" id="IPR043472">
    <property type="entry name" value="Macro_dom-like"/>
</dbReference>
<proteinExistence type="predicted"/>
<feature type="domain" description="Microbial-type PARG catalytic" evidence="1">
    <location>
        <begin position="14"/>
        <end position="177"/>
    </location>
</feature>
<evidence type="ECO:0000313" key="3">
    <source>
        <dbReference type="Proteomes" id="UP000541558"/>
    </source>
</evidence>
<organism evidence="2 3">
    <name type="scientific">Ephemerocybe angulata</name>
    <dbReference type="NCBI Taxonomy" id="980116"/>
    <lineage>
        <taxon>Eukaryota</taxon>
        <taxon>Fungi</taxon>
        <taxon>Dikarya</taxon>
        <taxon>Basidiomycota</taxon>
        <taxon>Agaricomycotina</taxon>
        <taxon>Agaricomycetes</taxon>
        <taxon>Agaricomycetidae</taxon>
        <taxon>Agaricales</taxon>
        <taxon>Agaricineae</taxon>
        <taxon>Psathyrellaceae</taxon>
        <taxon>Ephemerocybe</taxon>
    </lineage>
</organism>
<dbReference type="AlphaFoldDB" id="A0A8H5B5E9"/>
<dbReference type="SUPFAM" id="SSF52949">
    <property type="entry name" value="Macro domain-like"/>
    <property type="match status" value="1"/>
</dbReference>
<dbReference type="Pfam" id="PF10021">
    <property type="entry name" value="PARG_cat_microb"/>
    <property type="match status" value="1"/>
</dbReference>
<sequence length="319" mass="36201">MSSSNRAARLKKIADETIEAVWRGTLEDIVNRRTIDIKPSVVAMVRGTRYYKADNRHLKQWEKAPHTPPNQSIQYVHIQRLKMTTLEGCIYIRTIGPDPQGKIGVLNFASATRPGGGFRHGAFAQEESLARSSTLFKALESDRMKEFYEKHRDEGKFGRDNFYSHAMIYSPEVLFFRSDDGGWVTPYTADVLTCAAVNAKLVRASHAGHAPADKVEQWIEENMRERMGRILELFEYKGAKNLVLGSFGTGVFQNDVGMVARIWRELLYENGARFRFSFSSVLFAIPDRNTLQEFDKAFLHASQQSGSGQQVHGHGHRRS</sequence>
<evidence type="ECO:0000313" key="2">
    <source>
        <dbReference type="EMBL" id="KAF5316877.1"/>
    </source>
</evidence>
<keyword evidence="3" id="KW-1185">Reference proteome</keyword>
<dbReference type="InterPro" id="IPR019261">
    <property type="entry name" value="PARG_cat_microbial"/>
</dbReference>
<dbReference type="InterPro" id="IPR012664">
    <property type="entry name" value="CHP02452"/>
</dbReference>
<dbReference type="PANTHER" id="PTHR35596:SF1">
    <property type="entry name" value="MICROBIAL-TYPE PARG CATALYTIC DOMAIN-CONTAINING PROTEIN"/>
    <property type="match status" value="1"/>
</dbReference>
<dbReference type="OrthoDB" id="9985428at2759"/>
<dbReference type="Proteomes" id="UP000541558">
    <property type="component" value="Unassembled WGS sequence"/>
</dbReference>
<dbReference type="PIRSF" id="PIRSF014899">
    <property type="entry name" value="UCP014899"/>
    <property type="match status" value="1"/>
</dbReference>
<dbReference type="NCBIfam" id="TIGR02452">
    <property type="entry name" value="TIGR02452 family protein"/>
    <property type="match status" value="1"/>
</dbReference>
<dbReference type="Gene3D" id="3.40.220.10">
    <property type="entry name" value="Leucine Aminopeptidase, subunit E, domain 1"/>
    <property type="match status" value="1"/>
</dbReference>
<gene>
    <name evidence="2" type="ORF">D9611_003691</name>
</gene>
<dbReference type="PANTHER" id="PTHR35596">
    <property type="entry name" value="DUF2263 DOMAIN-CONTAINING PROTEIN"/>
    <property type="match status" value="1"/>
</dbReference>
<accession>A0A8H5B5E9</accession>
<reference evidence="2 3" key="1">
    <citation type="journal article" date="2020" name="ISME J.">
        <title>Uncovering the hidden diversity of litter-decomposition mechanisms in mushroom-forming fungi.</title>
        <authorList>
            <person name="Floudas D."/>
            <person name="Bentzer J."/>
            <person name="Ahren D."/>
            <person name="Johansson T."/>
            <person name="Persson P."/>
            <person name="Tunlid A."/>
        </authorList>
    </citation>
    <scope>NUCLEOTIDE SEQUENCE [LARGE SCALE GENOMIC DNA]</scope>
    <source>
        <strain evidence="2 3">CBS 175.51</strain>
    </source>
</reference>